<evidence type="ECO:0000313" key="2">
    <source>
        <dbReference type="EMBL" id="AYJ84924.1"/>
    </source>
</evidence>
<keyword evidence="3" id="KW-1185">Reference proteome</keyword>
<accession>A0A494TCE6</accession>
<dbReference type="InterPro" id="IPR013658">
    <property type="entry name" value="SGL"/>
</dbReference>
<organism evidence="2 3">
    <name type="scientific">Sphingomonas paeninsulae</name>
    <dbReference type="NCBI Taxonomy" id="2319844"/>
    <lineage>
        <taxon>Bacteria</taxon>
        <taxon>Pseudomonadati</taxon>
        <taxon>Pseudomonadota</taxon>
        <taxon>Alphaproteobacteria</taxon>
        <taxon>Sphingomonadales</taxon>
        <taxon>Sphingomonadaceae</taxon>
        <taxon>Sphingomonas</taxon>
    </lineage>
</organism>
<dbReference type="InterPro" id="IPR051262">
    <property type="entry name" value="SMP-30/CGR1_Lactonase"/>
</dbReference>
<evidence type="ECO:0000313" key="3">
    <source>
        <dbReference type="Proteomes" id="UP000276254"/>
    </source>
</evidence>
<dbReference type="PANTHER" id="PTHR47572:SF5">
    <property type="entry name" value="BLR2277 PROTEIN"/>
    <property type="match status" value="1"/>
</dbReference>
<dbReference type="EMBL" id="CP032828">
    <property type="protein sequence ID" value="AYJ84924.1"/>
    <property type="molecule type" value="Genomic_DNA"/>
</dbReference>
<sequence>MRRDDLENVRAFGNGVLRSEGVVVDNDNVVIGGGRNGTLYQATPDGMVTEFCTLPSGSIPNGITMDRQGNIIYCDLGKRAIIKVDRLGRPTMFADRAGDIALTLPNFATFDEDGNLYVSISSELTIETVFDEIINPKPTGSLVRFRPDGRSEIVATGLWFANGLAINPQESAVYVLQSTRGDCLRIAINKDGSFGSPEIYASGFPSHPDGMAFAQDGTLYVTLTGYGNGGAFKAADQQLITIDSNGIWAPFIDGPIGIDGSELHVPTNCAFGGPDMQDLYIANVDGDHFSHVRTGVSGHPLYHQR</sequence>
<name>A0A494TCE6_SPHPE</name>
<geneLocation type="plasmid" evidence="2">
    <name>unnamed1</name>
</geneLocation>
<dbReference type="Pfam" id="PF08450">
    <property type="entry name" value="SGL"/>
    <property type="match status" value="1"/>
</dbReference>
<proteinExistence type="predicted"/>
<dbReference type="Gene3D" id="2.120.10.30">
    <property type="entry name" value="TolB, C-terminal domain"/>
    <property type="match status" value="1"/>
</dbReference>
<dbReference type="AlphaFoldDB" id="A0A494TCE6"/>
<gene>
    <name evidence="2" type="ORF">D3Y57_02350</name>
</gene>
<dbReference type="SUPFAM" id="SSF63829">
    <property type="entry name" value="Calcium-dependent phosphotriesterase"/>
    <property type="match status" value="1"/>
</dbReference>
<feature type="domain" description="SMP-30/Gluconolactonase/LRE-like region" evidence="1">
    <location>
        <begin position="35"/>
        <end position="282"/>
    </location>
</feature>
<dbReference type="PANTHER" id="PTHR47572">
    <property type="entry name" value="LIPOPROTEIN-RELATED"/>
    <property type="match status" value="1"/>
</dbReference>
<keyword evidence="2" id="KW-0614">Plasmid</keyword>
<dbReference type="OrthoDB" id="30052at2"/>
<evidence type="ECO:0000259" key="1">
    <source>
        <dbReference type="Pfam" id="PF08450"/>
    </source>
</evidence>
<dbReference type="Proteomes" id="UP000276254">
    <property type="component" value="Plasmid unnamed1"/>
</dbReference>
<protein>
    <submittedName>
        <fullName evidence="2">SMP-30/gluconolactonase/LRE family protein</fullName>
    </submittedName>
</protein>
<reference evidence="2 3" key="1">
    <citation type="submission" date="2018-09" db="EMBL/GenBank/DDBJ databases">
        <title>Sphingomonas peninsula sp. nov., isolated from fildes peninsula, Antarctic soil.</title>
        <authorList>
            <person name="Yingchao G."/>
        </authorList>
    </citation>
    <scope>NUCLEOTIDE SEQUENCE [LARGE SCALE GENOMIC DNA]</scope>
    <source>
        <strain evidence="2 3">YZ-8</strain>
        <plasmid evidence="2 3">unnamed1</plasmid>
    </source>
</reference>
<dbReference type="InterPro" id="IPR011042">
    <property type="entry name" value="6-blade_b-propeller_TolB-like"/>
</dbReference>
<dbReference type="KEGG" id="spha:D3Y57_02350"/>